<accession>A0ABM1Y189</accession>
<name>A0ABM1Y189_AEDAL</name>
<organism evidence="3 4">
    <name type="scientific">Aedes albopictus</name>
    <name type="common">Asian tiger mosquito</name>
    <name type="synonym">Stegomyia albopicta</name>
    <dbReference type="NCBI Taxonomy" id="7160"/>
    <lineage>
        <taxon>Eukaryota</taxon>
        <taxon>Metazoa</taxon>
        <taxon>Ecdysozoa</taxon>
        <taxon>Arthropoda</taxon>
        <taxon>Hexapoda</taxon>
        <taxon>Insecta</taxon>
        <taxon>Pterygota</taxon>
        <taxon>Neoptera</taxon>
        <taxon>Endopterygota</taxon>
        <taxon>Diptera</taxon>
        <taxon>Nematocera</taxon>
        <taxon>Culicoidea</taxon>
        <taxon>Culicidae</taxon>
        <taxon>Culicinae</taxon>
        <taxon>Aedini</taxon>
        <taxon>Aedes</taxon>
        <taxon>Stegomyia</taxon>
    </lineage>
</organism>
<sequence>MNTAGRFQSGKNLQPARSLRTPAQSRPNGPGNYGLPAEQGNPYQQQNNNNNRQQQNIVSGGGGGGFGGYNIINNNNGGYRTPSVSSTNGFKANNGFNNNNNGNDNGFHGSKGLGQRRHDVLRSPNSSLDNNTSLDSSGSSVKEIPTIVTFSSTTLAVGTVHEVYISYVENGPKLFTVQLKAKENSLNQMMAALERIPLRNLTRKPTLGMACIARFSEDRVLYRALIMGINIDSCLVSYVDYGNTETVEFRNLYEIPQEFLKHKVFSMRFTLSNVKTLEDSNADIAGLFSSLVMDKVLNLKVMPLEGPAFVQYCELYDNKENVFEKLLTLCKSKPLKYPAPITLDRGANCMIIIRYIESCRQFYIQPLEGVERFEKLMDQLAEFCRKSSTLNAMNPGDCCAACLNADECYRAEVVSVPGGSKVKVRLVDYGNTITLERTQVKRIAPKFVEEQPQVVECCLEGFQEISDDNLSTAQLEMLAENESGDRKQYRMVVSDVSNGVAIVTLLDEASTPPLNISKRLLKLNNPAKFMKEQMQQAQHQKINSATPNSKPQQMLYTPPPAMVQPVPVPIQQAPPPSTNPFHSTSIISEVPNLSQTTPPRMGESEVIDLTNDEWPGANAPPLGHQSSGYEQQHNYHQTSVGGGGNSYRGPGGPRPGTRDSHSSTNRDLSQSSSSSYGTNKKDRFQRPDIPRFTKERNQTPYYIEHDDRCETNNNYEQQDKGRGRDKAGSGQRNNRYSGSDSGFNTQSGDRANFSQESWKSSSASIDCAEDYVPYDFALTEQVIPMNTKVDIKLSWWVSPEEFYVRMKDEETKFEDMMKQIQKFYRNKSTAGDVPPVGSTVIARYQKHNTFYRAKVIKYNESLGKFKVELVDCGIRAIVTGSELWKLDRRFSKLPQLAIQCTLANIKINCEPKELQNKIDRYISNDQPIGCVFLDKTESKYLCDVETQGTDLKMALLKDNLIAQILTDVDLSRLKGQTLKLKLVEMKSLDQFRVKLQGCDAILNCRHVEHGAYPQSVADEIQSKWLDQYCFGHIEDVSSDERLILTLLIAPLSTQAAPTIVDMPILQSKFTVTVPYVHEVNCVYVQNTKWTEEVGKLLDDMFDYYEKSGTVISNLQMNELCASKSSDGNWYRAKIVSLQELDNIEVVFVDYGNRERVKHEDLKVLEGQFQEWSAFAHEVYLPMACLNEGEEDQLKTEIANLTGQFELELKVLDHRNDVWIVDMTHNDYGIVQALKDKQLVKDLDHEEILNRKTGLNESMEMALVGKPESIQEEQNHKKLDGFVSHVDNPNQLFIQMKSDLDELDQLQENLQIISQALPGLKDFSVDRYCIAPYSADDLWYRAKIIDSHDDLIIQFVDYGNTDVITSNKKHELKDVNDDLMKFKIYAKQCSVLVAPAAGKSWSEEASSILRDLEYVDVQFLVECRGVNYINLKCEDRDLAEELITKNLAERMQYVPSEQRCFTSHIESIEEFYLQLERDINPLDVMADYMAKFEEFASVPNPAVGSIYVAEFPDDSLWYRAKILQILDGPAFEVFFIDYGNTSVVTNVRQLEESIAELPPLCTKCILRLPDGVKSWSDEAETKFKQIAAMGETVFTVKLHNPGLVATVELFLDGQNINDQLLDLCEKGAANVMNSSFYLNEEKTVDNSFPLEGFVHVSHVNSPADFFIQFKNSHDALKNMEELLMIKAAQSERLMVDDVTEGMLCLAYSKSYDKFHRARVISKENHQYKVHLLDHGSDGFSTDLRQMPDGIKDISVLAKRCCLETYSVESTVLDVVQKRFLELVDSGRTPFSFEIVRNDVEPNVVRLFTEDGRNVEDLLEMPDSGDQMTMPTVAVALPPPAPSELIKTSQRAKPKQAFYRAKSDLEFDQ</sequence>
<dbReference type="GeneID" id="109398549"/>
<keyword evidence="4" id="KW-1185">Reference proteome</keyword>
<dbReference type="RefSeq" id="XP_062705157.1">
    <property type="nucleotide sequence ID" value="XM_062849173.1"/>
</dbReference>
<feature type="domain" description="Tudor" evidence="2">
    <location>
        <begin position="1499"/>
        <end position="1558"/>
    </location>
</feature>
<feature type="domain" description="Tudor" evidence="2">
    <location>
        <begin position="204"/>
        <end position="262"/>
    </location>
</feature>
<feature type="compositionally biased region" description="Basic and acidic residues" evidence="1">
    <location>
        <begin position="679"/>
        <end position="710"/>
    </location>
</feature>
<dbReference type="InterPro" id="IPR035437">
    <property type="entry name" value="SNase_OB-fold_sf"/>
</dbReference>
<dbReference type="Gene3D" id="2.30.30.140">
    <property type="match status" value="7"/>
</dbReference>
<dbReference type="Pfam" id="PF00567">
    <property type="entry name" value="TUDOR"/>
    <property type="match status" value="7"/>
</dbReference>
<feature type="region of interest" description="Disordered" evidence="1">
    <location>
        <begin position="634"/>
        <end position="755"/>
    </location>
</feature>
<evidence type="ECO:0000259" key="2">
    <source>
        <dbReference type="PROSITE" id="PS50304"/>
    </source>
</evidence>
<reference evidence="4" key="1">
    <citation type="journal article" date="2015" name="Proc. Natl. Acad. Sci. U.S.A.">
        <title>Genome sequence of the Asian Tiger mosquito, Aedes albopictus, reveals insights into its biology, genetics, and evolution.</title>
        <authorList>
            <person name="Chen X.G."/>
            <person name="Jiang X."/>
            <person name="Gu J."/>
            <person name="Xu M."/>
            <person name="Wu Y."/>
            <person name="Deng Y."/>
            <person name="Zhang C."/>
            <person name="Bonizzoni M."/>
            <person name="Dermauw W."/>
            <person name="Vontas J."/>
            <person name="Armbruster P."/>
            <person name="Huang X."/>
            <person name="Yang Y."/>
            <person name="Zhang H."/>
            <person name="He W."/>
            <person name="Peng H."/>
            <person name="Liu Y."/>
            <person name="Wu K."/>
            <person name="Chen J."/>
            <person name="Lirakis M."/>
            <person name="Topalis P."/>
            <person name="Van Leeuwen T."/>
            <person name="Hall A.B."/>
            <person name="Jiang X."/>
            <person name="Thorpe C."/>
            <person name="Mueller R.L."/>
            <person name="Sun C."/>
            <person name="Waterhouse R.M."/>
            <person name="Yan G."/>
            <person name="Tu Z.J."/>
            <person name="Fang X."/>
            <person name="James A.A."/>
        </authorList>
    </citation>
    <scope>NUCLEOTIDE SEQUENCE [LARGE SCALE GENOMIC DNA]</scope>
    <source>
        <strain evidence="4">Foshan</strain>
    </source>
</reference>
<feature type="compositionally biased region" description="Basic and acidic residues" evidence="1">
    <location>
        <begin position="717"/>
        <end position="727"/>
    </location>
</feature>
<evidence type="ECO:0000313" key="4">
    <source>
        <dbReference type="Proteomes" id="UP000069940"/>
    </source>
</evidence>
<evidence type="ECO:0000256" key="1">
    <source>
        <dbReference type="SAM" id="MobiDB-lite"/>
    </source>
</evidence>
<dbReference type="Gene3D" id="2.40.50.90">
    <property type="match status" value="4"/>
</dbReference>
<feature type="compositionally biased region" description="Low complexity" evidence="1">
    <location>
        <begin position="44"/>
        <end position="56"/>
    </location>
</feature>
<dbReference type="InterPro" id="IPR002999">
    <property type="entry name" value="Tudor"/>
</dbReference>
<dbReference type="PANTHER" id="PTHR22948:SF76">
    <property type="entry name" value="FI20010P1-RELATED"/>
    <property type="match status" value="1"/>
</dbReference>
<feature type="compositionally biased region" description="Polar residues" evidence="1">
    <location>
        <begin position="1"/>
        <end position="12"/>
    </location>
</feature>
<feature type="domain" description="Tudor" evidence="2">
    <location>
        <begin position="392"/>
        <end position="450"/>
    </location>
</feature>
<feature type="region of interest" description="Disordered" evidence="1">
    <location>
        <begin position="83"/>
        <end position="139"/>
    </location>
</feature>
<feature type="compositionally biased region" description="Polar residues" evidence="1">
    <location>
        <begin position="662"/>
        <end position="678"/>
    </location>
</feature>
<dbReference type="SUPFAM" id="SSF63748">
    <property type="entry name" value="Tudor/PWWP/MBT"/>
    <property type="match status" value="7"/>
</dbReference>
<feature type="compositionally biased region" description="Polar residues" evidence="1">
    <location>
        <begin position="730"/>
        <end position="755"/>
    </location>
</feature>
<dbReference type="SMART" id="SM00333">
    <property type="entry name" value="TUDOR"/>
    <property type="match status" value="7"/>
</dbReference>
<evidence type="ECO:0000313" key="3">
    <source>
        <dbReference type="EnsemblMetazoa" id="AALFPA23_004750.P5884"/>
    </source>
</evidence>
<feature type="domain" description="Tudor" evidence="2">
    <location>
        <begin position="1113"/>
        <end position="1171"/>
    </location>
</feature>
<dbReference type="EnsemblMetazoa" id="AALFPA23_004750.R5884">
    <property type="protein sequence ID" value="AALFPA23_004750.P5884"/>
    <property type="gene ID" value="AALFPA23_004750"/>
</dbReference>
<feature type="compositionally biased region" description="Gly residues" evidence="1">
    <location>
        <begin position="640"/>
        <end position="651"/>
    </location>
</feature>
<feature type="domain" description="Tudor" evidence="2">
    <location>
        <begin position="1321"/>
        <end position="1378"/>
    </location>
</feature>
<dbReference type="Proteomes" id="UP000069940">
    <property type="component" value="Unassembled WGS sequence"/>
</dbReference>
<feature type="domain" description="Tudor" evidence="2">
    <location>
        <begin position="833"/>
        <end position="893"/>
    </location>
</feature>
<feature type="region of interest" description="Disordered" evidence="1">
    <location>
        <begin position="1"/>
        <end position="62"/>
    </location>
</feature>
<protein>
    <recommendedName>
        <fullName evidence="2">Tudor domain-containing protein</fullName>
    </recommendedName>
</protein>
<feature type="compositionally biased region" description="Low complexity" evidence="1">
    <location>
        <begin position="88"/>
        <end position="108"/>
    </location>
</feature>
<dbReference type="PROSITE" id="PS50304">
    <property type="entry name" value="TUDOR"/>
    <property type="match status" value="6"/>
</dbReference>
<dbReference type="InterPro" id="IPR050621">
    <property type="entry name" value="Tudor_domain_containing"/>
</dbReference>
<proteinExistence type="predicted"/>
<dbReference type="PANTHER" id="PTHR22948">
    <property type="entry name" value="TUDOR DOMAIN CONTAINING PROTEIN"/>
    <property type="match status" value="1"/>
</dbReference>
<feature type="compositionally biased region" description="Low complexity" evidence="1">
    <location>
        <begin position="123"/>
        <end position="139"/>
    </location>
</feature>
<reference evidence="3" key="2">
    <citation type="submission" date="2025-05" db="UniProtKB">
        <authorList>
            <consortium name="EnsemblMetazoa"/>
        </authorList>
    </citation>
    <scope>IDENTIFICATION</scope>
    <source>
        <strain evidence="3">Foshan</strain>
    </source>
</reference>